<keyword evidence="2" id="KW-1185">Reference proteome</keyword>
<organism evidence="1 2">
    <name type="scientific">Niveibacterium microcysteis</name>
    <dbReference type="NCBI Taxonomy" id="2811415"/>
    <lineage>
        <taxon>Bacteria</taxon>
        <taxon>Pseudomonadati</taxon>
        <taxon>Pseudomonadota</taxon>
        <taxon>Betaproteobacteria</taxon>
        <taxon>Rhodocyclales</taxon>
        <taxon>Rhodocyclaceae</taxon>
        <taxon>Niveibacterium</taxon>
    </lineage>
</organism>
<evidence type="ECO:0000313" key="1">
    <source>
        <dbReference type="EMBL" id="QSI76537.1"/>
    </source>
</evidence>
<dbReference type="RefSeq" id="WP_206254200.1">
    <property type="nucleotide sequence ID" value="NZ_CP071060.1"/>
</dbReference>
<evidence type="ECO:0008006" key="3">
    <source>
        <dbReference type="Google" id="ProtNLM"/>
    </source>
</evidence>
<proteinExistence type="predicted"/>
<gene>
    <name evidence="1" type="ORF">JY500_19085</name>
</gene>
<evidence type="ECO:0000313" key="2">
    <source>
        <dbReference type="Proteomes" id="UP000663570"/>
    </source>
</evidence>
<dbReference type="InterPro" id="IPR016035">
    <property type="entry name" value="Acyl_Trfase/lysoPLipase"/>
</dbReference>
<dbReference type="EMBL" id="CP071060">
    <property type="protein sequence ID" value="QSI76537.1"/>
    <property type="molecule type" value="Genomic_DNA"/>
</dbReference>
<sequence length="353" mass="38416">MTDPVFRLRAGARALEHIRRNGLSPDDIACIPAAAGGPKGLALIPLDRWLFGEWLPRGKSMPTLVGASIGAWRMSAGAQADPLAALDRLAQAYVHSQRYRVGVTPSEVAQKIVGLAESVAKPWAARPDVPLRVIVSRAVGPLAGRTSRTAFARIAVSNALSRARLARHLDRHVFASGPASPLDALWQDPFATQHHPLGADNCVAALTASGSIPLICDAVGHIPGVPDAHYWDGGLIDYHIHLPYHRLPGLTLYPHFVEGVVPGWLDKFLPWRKQGFGKGPEWLSSMLLIAPSPALLAKLPNGKLPDRNDFYRYALDHDAREAAWRRAMGECERIAEAFARWVEKPDPAVLLPL</sequence>
<dbReference type="SUPFAM" id="SSF52151">
    <property type="entry name" value="FabD/lysophospholipase-like"/>
    <property type="match status" value="1"/>
</dbReference>
<protein>
    <recommendedName>
        <fullName evidence="3">Patatin-like phospholipase family protein</fullName>
    </recommendedName>
</protein>
<reference evidence="1 2" key="1">
    <citation type="submission" date="2021-02" db="EMBL/GenBank/DDBJ databases">
        <title>Niveibacterium changnyeongensis HC41.</title>
        <authorList>
            <person name="Kang M."/>
        </authorList>
    </citation>
    <scope>NUCLEOTIDE SEQUENCE [LARGE SCALE GENOMIC DNA]</scope>
    <source>
        <strain evidence="1 2">HC41</strain>
    </source>
</reference>
<dbReference type="Proteomes" id="UP000663570">
    <property type="component" value="Chromosome"/>
</dbReference>
<accession>A0ABX7M466</accession>
<name>A0ABX7M466_9RHOO</name>